<evidence type="ECO:0000313" key="3">
    <source>
        <dbReference type="Proteomes" id="UP000038009"/>
    </source>
</evidence>
<feature type="transmembrane region" description="Helical" evidence="1">
    <location>
        <begin position="90"/>
        <end position="111"/>
    </location>
</feature>
<feature type="transmembrane region" description="Helical" evidence="1">
    <location>
        <begin position="30"/>
        <end position="52"/>
    </location>
</feature>
<keyword evidence="1" id="KW-0812">Transmembrane</keyword>
<keyword evidence="1" id="KW-1133">Transmembrane helix</keyword>
<comment type="caution">
    <text evidence="2">The sequence shown here is derived from an EMBL/GenBank/DDBJ whole genome shotgun (WGS) entry which is preliminary data.</text>
</comment>
<dbReference type="VEuPathDB" id="TriTrypDB:Lsey_0147_0210"/>
<organism evidence="2 3">
    <name type="scientific">Leptomonas seymouri</name>
    <dbReference type="NCBI Taxonomy" id="5684"/>
    <lineage>
        <taxon>Eukaryota</taxon>
        <taxon>Discoba</taxon>
        <taxon>Euglenozoa</taxon>
        <taxon>Kinetoplastea</taxon>
        <taxon>Metakinetoplastina</taxon>
        <taxon>Trypanosomatida</taxon>
        <taxon>Trypanosomatidae</taxon>
        <taxon>Leishmaniinae</taxon>
        <taxon>Leptomonas</taxon>
    </lineage>
</organism>
<dbReference type="AlphaFoldDB" id="A0A0N1PBS5"/>
<dbReference type="EMBL" id="LJSK01000147">
    <property type="protein sequence ID" value="KPI86133.1"/>
    <property type="molecule type" value="Genomic_DNA"/>
</dbReference>
<gene>
    <name evidence="2" type="ORF">ABL78_4825</name>
</gene>
<reference evidence="2 3" key="1">
    <citation type="journal article" date="2015" name="PLoS Pathog.">
        <title>Leptomonas seymouri: Adaptations to the Dixenous Life Cycle Analyzed by Genome Sequencing, Transcriptome Profiling and Co-infection with Leishmania donovani.</title>
        <authorList>
            <person name="Kraeva N."/>
            <person name="Butenko A."/>
            <person name="Hlavacova J."/>
            <person name="Kostygov A."/>
            <person name="Myskova J."/>
            <person name="Grybchuk D."/>
            <person name="Lestinova T."/>
            <person name="Votypka J."/>
            <person name="Volf P."/>
            <person name="Opperdoes F."/>
            <person name="Flegontov P."/>
            <person name="Lukes J."/>
            <person name="Yurchenko V."/>
        </authorList>
    </citation>
    <scope>NUCLEOTIDE SEQUENCE [LARGE SCALE GENOMIC DNA]</scope>
    <source>
        <strain evidence="2 3">ATCC 30220</strain>
    </source>
</reference>
<keyword evidence="1" id="KW-0472">Membrane</keyword>
<evidence type="ECO:0000313" key="2">
    <source>
        <dbReference type="EMBL" id="KPI86133.1"/>
    </source>
</evidence>
<accession>A0A0N1PBS5</accession>
<sequence>MRCAVAGEPPVCEFLVALPRTGHACEIRFFYIYIYIFTYTLLSIYLCISHSLCGTRAMGPCGGLPLFRPSPLPRHDPSLPSPVLLSSRNFVYAMPSLIPVLFSFRFLCLLLERRLSVAGGGGGAFRTNT</sequence>
<evidence type="ECO:0000256" key="1">
    <source>
        <dbReference type="SAM" id="Phobius"/>
    </source>
</evidence>
<keyword evidence="3" id="KW-1185">Reference proteome</keyword>
<proteinExistence type="predicted"/>
<dbReference type="Proteomes" id="UP000038009">
    <property type="component" value="Unassembled WGS sequence"/>
</dbReference>
<name>A0A0N1PBS5_LEPSE</name>
<protein>
    <submittedName>
        <fullName evidence="2">None</fullName>
    </submittedName>
</protein>